<comment type="caution">
    <text evidence="15">The sequence shown here is derived from an EMBL/GenBank/DDBJ whole genome shotgun (WGS) entry which is preliminary data.</text>
</comment>
<protein>
    <recommendedName>
        <fullName evidence="3">non-specific serine/threonine protein kinase</fullName>
        <ecNumber evidence="3">2.7.11.1</ecNumber>
    </recommendedName>
</protein>
<feature type="region of interest" description="Disordered" evidence="13">
    <location>
        <begin position="2408"/>
        <end position="2473"/>
    </location>
</feature>
<feature type="region of interest" description="Disordered" evidence="13">
    <location>
        <begin position="726"/>
        <end position="901"/>
    </location>
</feature>
<keyword evidence="6" id="KW-0597">Phosphoprotein</keyword>
<feature type="domain" description="Protein kinase" evidence="14">
    <location>
        <begin position="373"/>
        <end position="631"/>
    </location>
</feature>
<feature type="region of interest" description="Disordered" evidence="13">
    <location>
        <begin position="318"/>
        <end position="363"/>
    </location>
</feature>
<feature type="compositionally biased region" description="Low complexity" evidence="13">
    <location>
        <begin position="2509"/>
        <end position="2521"/>
    </location>
</feature>
<feature type="region of interest" description="Disordered" evidence="13">
    <location>
        <begin position="2669"/>
        <end position="2741"/>
    </location>
</feature>
<keyword evidence="5" id="KW-0723">Serine/threonine-protein kinase</keyword>
<reference evidence="15" key="1">
    <citation type="submission" date="2023-03" db="EMBL/GenBank/DDBJ databases">
        <title>Electrophorus voltai genome.</title>
        <authorList>
            <person name="Bian C."/>
        </authorList>
    </citation>
    <scope>NUCLEOTIDE SEQUENCE</scope>
    <source>
        <strain evidence="15">CB-2022</strain>
        <tissue evidence="15">Muscle</tissue>
    </source>
</reference>
<feature type="compositionally biased region" description="Basic residues" evidence="13">
    <location>
        <begin position="1120"/>
        <end position="1131"/>
    </location>
</feature>
<dbReference type="InterPro" id="IPR008271">
    <property type="entry name" value="Ser/Thr_kinase_AS"/>
</dbReference>
<evidence type="ECO:0000256" key="1">
    <source>
        <dbReference type="ARBA" id="ARBA00001946"/>
    </source>
</evidence>
<gene>
    <name evidence="15" type="ORF">P4O66_014249</name>
</gene>
<dbReference type="GO" id="GO:0005524">
    <property type="term" value="F:ATP binding"/>
    <property type="evidence" value="ECO:0007669"/>
    <property type="project" value="UniProtKB-KW"/>
</dbReference>
<organism evidence="15 16">
    <name type="scientific">Electrophorus voltai</name>
    <dbReference type="NCBI Taxonomy" id="2609070"/>
    <lineage>
        <taxon>Eukaryota</taxon>
        <taxon>Metazoa</taxon>
        <taxon>Chordata</taxon>
        <taxon>Craniata</taxon>
        <taxon>Vertebrata</taxon>
        <taxon>Euteleostomi</taxon>
        <taxon>Actinopterygii</taxon>
        <taxon>Neopterygii</taxon>
        <taxon>Teleostei</taxon>
        <taxon>Ostariophysi</taxon>
        <taxon>Gymnotiformes</taxon>
        <taxon>Gymnotoidei</taxon>
        <taxon>Gymnotidae</taxon>
        <taxon>Electrophorus</taxon>
    </lineage>
</organism>
<dbReference type="InterPro" id="IPR000719">
    <property type="entry name" value="Prot_kinase_dom"/>
</dbReference>
<dbReference type="GO" id="GO:0004674">
    <property type="term" value="F:protein serine/threonine kinase activity"/>
    <property type="evidence" value="ECO:0007669"/>
    <property type="project" value="UniProtKB-KW"/>
</dbReference>
<dbReference type="PROSITE" id="PS00108">
    <property type="entry name" value="PROTEIN_KINASE_ST"/>
    <property type="match status" value="1"/>
</dbReference>
<feature type="compositionally biased region" description="Low complexity" evidence="13">
    <location>
        <begin position="2453"/>
        <end position="2463"/>
    </location>
</feature>
<sequence>MSRRSKATPKRRGGSGPCAQQPTCRAARCNAADMVNGESSDFSGMLGTVMSAFVARPRGDTLHQSLTERVPELHKEPLSAGPVTGEVGNKTRPSKEASCTYAGVLAPTASSDVERVPHIRAALMVFQDVFEPHAKPLDLTLDLLLGFTISLLFLFLPGGKMSKNSTNGVEFLAPPPPKNVNGSGSDSLLGEKLGGEVQKRRHTMDKDLKTAEHRFFRRSVICDSNATALDLPSKACILTPPPDCDSLTSPLGLVSTPGVGTENRAVAAVVEAVAEERTEGEAGLLARVEERGLGAQAASTGRSDLSGSTAAVATVSVLTDQEHDDSAAEKREEERGAAKARAEAEQREAEKKVQEDEEVETKAVGTSPDGRFLKFDIEIGRGSFKTVYKGLDTETTVEVAWCELQDRKLSRSERQRFKEEAGMLKGLQHPNIVRFYDSWESPSKGRKCIVLVTELMTSGTLKTYLKRFKVMKIKVLRSWCRQILKGLHFLHTRTPPIIHRDLKCDNIFITGPTGSVKIGDLGLATLKRSSFAKSVIGTPEFMAPEMYEEKYDESVDVYAFGMCMLEMATSEYPYSECQNPAQIYRRVTSGVKPGSFDKVAIPEVKEIIEGCIRQNKDERYAIKVLLNHAFFQEETGVRVELAEEDDGEMIAIKLWLRIEDAKKLKGKYKDNEAIEFTFDLNKDVPEDVAQEMVESGYVCEADHKTMAKAIKDRVSLICRKREQRQLVREEQEKRKQEVEQQQQPSDTQKATQLGPPGTPGVAPTQPPEQEDPEPEQHQQLQYQQGVSIATEGVVDGGQGSSVFPETPLGQHTMSFNSPPASQQPQPGQTPYPSITPAQQHPAFSQQTMPPPPARRGRSMSVCVPYFTTTPSPSCPPKPPSTPPPVPSAPPSPRPGKPDRETFAGRLSRALECVLPLHSAPPRRRASLPALFASPPHSVNQQYSGGGGSVLPEPPLFFPTIPERPVSFSPPPSCPPKGFNVQRRKSTSILEAHTRHFQPAYRSYGSGLPPFSGLEAPGAGMDSPRFLLPAVATQRTAEPLHLQPPPEPAYAYKDIRAEQEEAVRRLSLNQAALLDHFEAMAYGGYPMTAHQLSFHHQMQAVAAAASLAFEPPPGGPPYLHPHPHPHPHHVHLTHSPAPQLPTASVGTSASAPQQVSPAVPESCYQPHSPFPHSAPPVLAHATHEPSGAFDFHGHGLQVDPGMLASRLYRVRRGSMDLNLEEAGGSPGPCGRLQPVTEEYSSYVSPELPLPPGSLLLHRPKDHSPEPSSDSMTSSDAGEFHSPPPHPGRLSLDASAAQSIPQTSYYAVDGGSTTCDGHPPSQQTFLFVPPSEGPTTLCSHISVLHSAWARQIPIQADLSYQESALTLQGSALQVPASHPSAAVPLVPGSTQSASWTDPMNSQYGGYYVPMLPSQGVPQQIPLGSATQPSVSLHQVHLPPSASAGLQSITQSHLQPGHAVAQQSLLACAENLFFLYQATLLTLVQLHTPAAGGALLFIIILLNTIRSIATPFPQPPTIHPAISLTVLPLSYLSQPYSVAPPPSSPSLVSMAPMPLPPLPIAVTQRQKPVPGVPASPAAAGAVMAASVMPPLASSHNQAMPPPLLVATTLPTISVATVPTPPEQPAQTSDTPAQTSLTGTHTTDLAQLQTPAVHCTVESQSDVASGLSDGNEGVAGSRHEGRPAKRHQRRSVRSRSRHDKISKAKLNVLNISSMGDRVAECQLETHNRKMVTFKFDLDGDNPEEIAQIMVESEFILESERESFIEQVREVIETADERGLEREGSQAVINPEQQIPVVYTPLQSGASGGATTQVVHSAGRRFIVSPVPESRLKEPFLCTTPTTGAPLLEQPAPASVAGLGLSQSASALSLQQAFSELRHSQYDPGPSTAPPILHPCLTPLQPAASPLPASSTGVLSPPAQVSEPPATAGLPPVSVPSSSPPPTLVSSLPSSQTPLPVSQTAISTVTSMTAPPPMLSPPVSTSVAAMVPPASFPQPTLPLQAAISTAVPSSTAPLPHPASIISNVNSLSGPVTEQPPIPSIPNQLTPVAVPTTAVQTPQIAPTSNPSTGGPVPAVAPLPQVPGLQPVTTSIPVVQPTLVHSQPQPSTMPNQSHAHCAECEADPQGKGPGIDDIHALDKKLRSLFMDLGSGPPSAQADTGVTEPTGPGTSSPTSSATSGPPLPPSSLPLGFAGQPAGSPMATPGTTATPTSYGQSTPSKTALARVPVLPVGSEQAGTPPTEYPAPFPGPCLTQSQQPLEDLDAQLRRALSPETVSVSTVTHQSCYTGMTAGAQSVPVSLDGEPVGAPGGFRLGRFQVCVEKLLVVFLPLRFKVSVAADESSLQPPTTSCDSSSSTLSSPENTLNRALSPLGEPGVDQRDGLPITSPSHGASTSPPPTSIGRFQVTTRADTKVGRFSVSRAPDEPLPPQASPSPDPQLKAPPCVGNGPAPSPESRSLASLNNSFNSYFSSDNDSEFEDEDFKREVGKLREKHMMESQALYTRQKEEIEALFARMGKVPPTTVNPPVLNPAGRRRRPAKSKSSKSSRGGSQGSKSPVQPASSTLSAQSAPAVYPAQQPFLAPGNVVDTGSNPMLPSFKASPSSDNLYSAYTSDATLSAPSLCVLTQGTSSTNTVSGPGLGQCQTQTQPPTTAPQSRKGTFTDDLHKLVDNWARDAMNLSHGKRGSKPQQQGPSQGHSFDMIPPTSIGRKFSAPGQLCPSVTSSLSSHTSVPNTPATSLAPRKGSLCPPLQYGYPSTPYSGPWVGGSAVHTQA</sequence>
<dbReference type="Gene3D" id="1.10.510.10">
    <property type="entry name" value="Transferase(Phosphotransferase) domain 1"/>
    <property type="match status" value="1"/>
</dbReference>
<dbReference type="PANTHER" id="PTHR13902">
    <property type="entry name" value="SERINE/THREONINE-PROTEIN KINASE WNK WITH NO LYSINE -RELATED"/>
    <property type="match status" value="1"/>
</dbReference>
<dbReference type="FunFam" id="3.30.200.20:FF:000494">
    <property type="entry name" value="serine/threonine-protein kinase WNK2 isoform X2"/>
    <property type="match status" value="1"/>
</dbReference>
<comment type="catalytic activity">
    <reaction evidence="12">
        <text>L-seryl-[protein] + ATP = O-phospho-L-seryl-[protein] + ADP + H(+)</text>
        <dbReference type="Rhea" id="RHEA:17989"/>
        <dbReference type="Rhea" id="RHEA-COMP:9863"/>
        <dbReference type="Rhea" id="RHEA-COMP:11604"/>
        <dbReference type="ChEBI" id="CHEBI:15378"/>
        <dbReference type="ChEBI" id="CHEBI:29999"/>
        <dbReference type="ChEBI" id="CHEBI:30616"/>
        <dbReference type="ChEBI" id="CHEBI:83421"/>
        <dbReference type="ChEBI" id="CHEBI:456216"/>
        <dbReference type="EC" id="2.7.11.1"/>
    </reaction>
</comment>
<feature type="compositionally biased region" description="Basic residues" evidence="13">
    <location>
        <begin position="1"/>
        <end position="13"/>
    </location>
</feature>
<feature type="compositionally biased region" description="Basic and acidic residues" evidence="13">
    <location>
        <begin position="320"/>
        <end position="354"/>
    </location>
</feature>
<feature type="compositionally biased region" description="Low complexity" evidence="13">
    <location>
        <begin position="2677"/>
        <end position="2686"/>
    </location>
</feature>
<feature type="compositionally biased region" description="Basic residues" evidence="13">
    <location>
        <begin position="2523"/>
        <end position="2535"/>
    </location>
</feature>
<evidence type="ECO:0000256" key="4">
    <source>
        <dbReference type="ARBA" id="ARBA00022490"/>
    </source>
</evidence>
<feature type="region of interest" description="Disordered" evidence="13">
    <location>
        <begin position="2620"/>
        <end position="2652"/>
    </location>
</feature>
<dbReference type="FunFam" id="3.10.20.90:FF:000012">
    <property type="entry name" value="Serine/threonine-protein kinase WNK1 isoform 2"/>
    <property type="match status" value="1"/>
</dbReference>
<evidence type="ECO:0000256" key="3">
    <source>
        <dbReference type="ARBA" id="ARBA00012513"/>
    </source>
</evidence>
<comment type="subcellular location">
    <subcellularLocation>
        <location evidence="2">Cytoplasm</location>
    </subcellularLocation>
</comment>
<dbReference type="Gene3D" id="3.10.20.90">
    <property type="entry name" value="Phosphatidylinositol 3-kinase Catalytic Subunit, Chain A, domain 1"/>
    <property type="match status" value="2"/>
</dbReference>
<keyword evidence="16" id="KW-1185">Reference proteome</keyword>
<evidence type="ECO:0000256" key="8">
    <source>
        <dbReference type="ARBA" id="ARBA00022741"/>
    </source>
</evidence>
<feature type="compositionally biased region" description="Polar residues" evidence="13">
    <location>
        <begin position="2578"/>
        <end position="2593"/>
    </location>
</feature>
<dbReference type="SUPFAM" id="SSF56112">
    <property type="entry name" value="Protein kinase-like (PK-like)"/>
    <property type="match status" value="1"/>
</dbReference>
<feature type="compositionally biased region" description="Polar residues" evidence="13">
    <location>
        <begin position="2547"/>
        <end position="2559"/>
    </location>
</feature>
<feature type="region of interest" description="Disordered" evidence="13">
    <location>
        <begin position="1111"/>
        <end position="1180"/>
    </location>
</feature>
<accession>A0AAD9DSN5</accession>
<dbReference type="Gene3D" id="3.30.200.20">
    <property type="entry name" value="Phosphorylase Kinase, domain 1"/>
    <property type="match status" value="1"/>
</dbReference>
<dbReference type="GO" id="GO:0005737">
    <property type="term" value="C:cytoplasm"/>
    <property type="evidence" value="ECO:0007669"/>
    <property type="project" value="UniProtKB-SubCell"/>
</dbReference>
<feature type="compositionally biased region" description="Low complexity" evidence="13">
    <location>
        <begin position="2536"/>
        <end position="2546"/>
    </location>
</feature>
<feature type="region of interest" description="Disordered" evidence="13">
    <location>
        <begin position="1239"/>
        <end position="1290"/>
    </location>
</feature>
<feature type="compositionally biased region" description="Low complexity" evidence="13">
    <location>
        <begin position="1898"/>
        <end position="1907"/>
    </location>
</feature>
<feature type="compositionally biased region" description="Low complexity" evidence="13">
    <location>
        <begin position="1264"/>
        <end position="1274"/>
    </location>
</feature>
<dbReference type="CDD" id="cd14030">
    <property type="entry name" value="STKc_WNK1"/>
    <property type="match status" value="1"/>
</dbReference>
<evidence type="ECO:0000256" key="7">
    <source>
        <dbReference type="ARBA" id="ARBA00022679"/>
    </source>
</evidence>
<keyword evidence="8" id="KW-0547">Nucleotide-binding</keyword>
<evidence type="ECO:0000256" key="10">
    <source>
        <dbReference type="ARBA" id="ARBA00022840"/>
    </source>
</evidence>
<dbReference type="EMBL" id="JAROKS010000021">
    <property type="protein sequence ID" value="KAK1790337.1"/>
    <property type="molecule type" value="Genomic_DNA"/>
</dbReference>
<feature type="compositionally biased region" description="Polar residues" evidence="13">
    <location>
        <begin position="831"/>
        <end position="847"/>
    </location>
</feature>
<dbReference type="Pfam" id="PF00069">
    <property type="entry name" value="Pkinase"/>
    <property type="match status" value="1"/>
</dbReference>
<dbReference type="SMART" id="SM00220">
    <property type="entry name" value="S_TKc"/>
    <property type="match status" value="1"/>
</dbReference>
<evidence type="ECO:0000256" key="2">
    <source>
        <dbReference type="ARBA" id="ARBA00004496"/>
    </source>
</evidence>
<feature type="non-terminal residue" evidence="15">
    <location>
        <position position="2763"/>
    </location>
</feature>
<keyword evidence="10" id="KW-0067">ATP-binding</keyword>
<dbReference type="InterPro" id="IPR024678">
    <property type="entry name" value="Kinase_OSR1/WNK_CCT"/>
</dbReference>
<comment type="catalytic activity">
    <reaction evidence="11">
        <text>L-threonyl-[protein] + ATP = O-phospho-L-threonyl-[protein] + ADP + H(+)</text>
        <dbReference type="Rhea" id="RHEA:46608"/>
        <dbReference type="Rhea" id="RHEA-COMP:11060"/>
        <dbReference type="Rhea" id="RHEA-COMP:11605"/>
        <dbReference type="ChEBI" id="CHEBI:15378"/>
        <dbReference type="ChEBI" id="CHEBI:30013"/>
        <dbReference type="ChEBI" id="CHEBI:30616"/>
        <dbReference type="ChEBI" id="CHEBI:61977"/>
        <dbReference type="ChEBI" id="CHEBI:456216"/>
        <dbReference type="EC" id="2.7.11.1"/>
    </reaction>
</comment>
<dbReference type="Proteomes" id="UP001239994">
    <property type="component" value="Unassembled WGS sequence"/>
</dbReference>
<feature type="compositionally biased region" description="Low complexity" evidence="13">
    <location>
        <begin position="2631"/>
        <end position="2645"/>
    </location>
</feature>
<feature type="compositionally biased region" description="Low complexity" evidence="13">
    <location>
        <begin position="2337"/>
        <end position="2352"/>
    </location>
</feature>
<keyword evidence="4" id="KW-0963">Cytoplasm</keyword>
<name>A0AAD9DSN5_9TELE</name>
<comment type="cofactor">
    <cofactor evidence="1">
        <name>Mg(2+)</name>
        <dbReference type="ChEBI" id="CHEBI:18420"/>
    </cofactor>
</comment>
<feature type="region of interest" description="Disordered" evidence="13">
    <location>
        <begin position="1"/>
        <end position="22"/>
    </location>
</feature>
<feature type="region of interest" description="Disordered" evidence="13">
    <location>
        <begin position="2093"/>
        <end position="2126"/>
    </location>
</feature>
<dbReference type="Pfam" id="PF12202">
    <property type="entry name" value="OSR1_C"/>
    <property type="match status" value="1"/>
</dbReference>
<evidence type="ECO:0000313" key="16">
    <source>
        <dbReference type="Proteomes" id="UP001239994"/>
    </source>
</evidence>
<feature type="compositionally biased region" description="Low complexity" evidence="13">
    <location>
        <begin position="1939"/>
        <end position="1954"/>
    </location>
</feature>
<feature type="region of interest" description="Disordered" evidence="13">
    <location>
        <begin position="1654"/>
        <end position="1695"/>
    </location>
</feature>
<feature type="compositionally biased region" description="Low complexity" evidence="13">
    <location>
        <begin position="2157"/>
        <end position="2172"/>
    </location>
</feature>
<feature type="compositionally biased region" description="Low complexity" evidence="13">
    <location>
        <begin position="2180"/>
        <end position="2204"/>
    </location>
</feature>
<dbReference type="InterPro" id="IPR056865">
    <property type="entry name" value="CCTL2_WNK"/>
</dbReference>
<evidence type="ECO:0000256" key="5">
    <source>
        <dbReference type="ARBA" id="ARBA00022527"/>
    </source>
</evidence>
<feature type="compositionally biased region" description="Polar residues" evidence="13">
    <location>
        <begin position="2093"/>
        <end position="2107"/>
    </location>
</feature>
<dbReference type="FunFam" id="1.10.510.10:FF:000006">
    <property type="entry name" value="Serine/threonine-protein kinase WNK1 isoform 2"/>
    <property type="match status" value="1"/>
</dbReference>
<dbReference type="FunFam" id="3.10.20.90:FF:000007">
    <property type="entry name" value="Serine/threonine-protein kinase WNK1 isoform 1"/>
    <property type="match status" value="1"/>
</dbReference>
<evidence type="ECO:0000256" key="11">
    <source>
        <dbReference type="ARBA" id="ARBA00047899"/>
    </source>
</evidence>
<evidence type="ECO:0000256" key="9">
    <source>
        <dbReference type="ARBA" id="ARBA00022777"/>
    </source>
</evidence>
<proteinExistence type="predicted"/>
<dbReference type="Pfam" id="PF24889">
    <property type="entry name" value="CCTL2_WNK"/>
    <property type="match status" value="1"/>
</dbReference>
<feature type="compositionally biased region" description="Low complexity" evidence="13">
    <location>
        <begin position="818"/>
        <end position="830"/>
    </location>
</feature>
<evidence type="ECO:0000256" key="13">
    <source>
        <dbReference type="SAM" id="MobiDB-lite"/>
    </source>
</evidence>
<feature type="compositionally biased region" description="Basic and acidic residues" evidence="13">
    <location>
        <begin position="726"/>
        <end position="738"/>
    </location>
</feature>
<keyword evidence="9" id="KW-0418">Kinase</keyword>
<dbReference type="InterPro" id="IPR011009">
    <property type="entry name" value="Kinase-like_dom_sf"/>
</dbReference>
<feature type="region of interest" description="Disordered" evidence="13">
    <location>
        <begin position="2331"/>
        <end position="2396"/>
    </location>
</feature>
<feature type="region of interest" description="Disordered" evidence="13">
    <location>
        <begin position="1612"/>
        <end position="1634"/>
    </location>
</feature>
<dbReference type="PROSITE" id="PS50011">
    <property type="entry name" value="PROTEIN_KINASE_DOM"/>
    <property type="match status" value="1"/>
</dbReference>
<feature type="region of interest" description="Disordered" evidence="13">
    <location>
        <begin position="2505"/>
        <end position="2593"/>
    </location>
</feature>
<feature type="compositionally biased region" description="Polar residues" evidence="13">
    <location>
        <begin position="1140"/>
        <end position="1155"/>
    </location>
</feature>
<evidence type="ECO:0000313" key="15">
    <source>
        <dbReference type="EMBL" id="KAK1790337.1"/>
    </source>
</evidence>
<evidence type="ECO:0000259" key="14">
    <source>
        <dbReference type="PROSITE" id="PS50011"/>
    </source>
</evidence>
<feature type="compositionally biased region" description="Pro residues" evidence="13">
    <location>
        <begin position="872"/>
        <end position="894"/>
    </location>
</feature>
<evidence type="ECO:0000256" key="12">
    <source>
        <dbReference type="ARBA" id="ARBA00048679"/>
    </source>
</evidence>
<dbReference type="EC" id="2.7.11.1" evidence="3"/>
<feature type="region of interest" description="Disordered" evidence="13">
    <location>
        <begin position="1898"/>
        <end position="1954"/>
    </location>
</feature>
<feature type="compositionally biased region" description="Low complexity" evidence="13">
    <location>
        <begin position="2710"/>
        <end position="2721"/>
    </location>
</feature>
<keyword evidence="7" id="KW-0808">Transferase</keyword>
<feature type="compositionally biased region" description="Pro residues" evidence="13">
    <location>
        <begin position="2416"/>
        <end position="2427"/>
    </location>
</feature>
<feature type="compositionally biased region" description="Polar residues" evidence="13">
    <location>
        <begin position="1621"/>
        <end position="1634"/>
    </location>
</feature>
<feature type="region of interest" description="Disordered" evidence="13">
    <location>
        <begin position="2138"/>
        <end position="2212"/>
    </location>
</feature>
<evidence type="ECO:0000256" key="6">
    <source>
        <dbReference type="ARBA" id="ARBA00022553"/>
    </source>
</evidence>
<feature type="compositionally biased region" description="Basic residues" evidence="13">
    <location>
        <begin position="1680"/>
        <end position="1695"/>
    </location>
</feature>
<dbReference type="InterPro" id="IPR050588">
    <property type="entry name" value="WNK_Ser-Thr_kinase"/>
</dbReference>